<feature type="transmembrane region" description="Helical" evidence="5">
    <location>
        <begin position="6"/>
        <end position="24"/>
    </location>
</feature>
<feature type="transmembrane region" description="Helical" evidence="5">
    <location>
        <begin position="151"/>
        <end position="172"/>
    </location>
</feature>
<dbReference type="EMBL" id="OCNF01000001">
    <property type="protein sequence ID" value="SOD65112.1"/>
    <property type="molecule type" value="Genomic_DNA"/>
</dbReference>
<protein>
    <submittedName>
        <fullName evidence="6">TIGR00659 family protein</fullName>
    </submittedName>
</protein>
<sequence>MSSNTYVAASPFLILLLLVCVYWLTVTIRKRTGNPFVNPMLFGTIFFIVYLKLTDTPYSEFEKTGKLIGFWLQPAVVCLAIPLYLQWQKIRAQWLPIIASQVVGCVVGIVSGVWIANALGASREVSVALVAKSVTLPIALEVTQVLGGVPAVSAAGVIVAGLTGQMVGFAAMKYGIHNPISKSVAQGTASHAIGIATCLEKSGRFAAYATLGLILNGVMTAFLAPLIVPFLAI</sequence>
<gene>
    <name evidence="6" type="ORF">SAMN02746062_00207</name>
</gene>
<feature type="transmembrane region" description="Helical" evidence="5">
    <location>
        <begin position="205"/>
        <end position="232"/>
    </location>
</feature>
<dbReference type="Pfam" id="PF04172">
    <property type="entry name" value="LrgB"/>
    <property type="match status" value="1"/>
</dbReference>
<name>A0A286E2J8_9NEIS</name>
<accession>A0A286E2J8</accession>
<dbReference type="RefSeq" id="WP_097113266.1">
    <property type="nucleotide sequence ID" value="NZ_CP083931.1"/>
</dbReference>
<comment type="subcellular location">
    <subcellularLocation>
        <location evidence="1">Membrane</location>
        <topology evidence="1">Multi-pass membrane protein</topology>
    </subcellularLocation>
</comment>
<evidence type="ECO:0000313" key="6">
    <source>
        <dbReference type="EMBL" id="SOD65112.1"/>
    </source>
</evidence>
<keyword evidence="4 5" id="KW-0472">Membrane</keyword>
<feature type="transmembrane region" description="Helical" evidence="5">
    <location>
        <begin position="68"/>
        <end position="87"/>
    </location>
</feature>
<reference evidence="6 7" key="1">
    <citation type="submission" date="2017-09" db="EMBL/GenBank/DDBJ databases">
        <authorList>
            <person name="Ehlers B."/>
            <person name="Leendertz F.H."/>
        </authorList>
    </citation>
    <scope>NUCLEOTIDE SEQUENCE [LARGE SCALE GENOMIC DNA]</scope>
    <source>
        <strain evidence="6 7">DSM 16848</strain>
    </source>
</reference>
<keyword evidence="2 5" id="KW-0812">Transmembrane</keyword>
<dbReference type="PANTHER" id="PTHR30249:SF0">
    <property type="entry name" value="PLASTIDAL GLYCOLATE_GLYCERATE TRANSLOCATOR 1, CHLOROPLASTIC"/>
    <property type="match status" value="1"/>
</dbReference>
<feature type="transmembrane region" description="Helical" evidence="5">
    <location>
        <begin position="36"/>
        <end position="53"/>
    </location>
</feature>
<proteinExistence type="predicted"/>
<evidence type="ECO:0000256" key="1">
    <source>
        <dbReference type="ARBA" id="ARBA00004141"/>
    </source>
</evidence>
<evidence type="ECO:0000256" key="3">
    <source>
        <dbReference type="ARBA" id="ARBA00022989"/>
    </source>
</evidence>
<evidence type="ECO:0000256" key="5">
    <source>
        <dbReference type="SAM" id="Phobius"/>
    </source>
</evidence>
<keyword evidence="7" id="KW-1185">Reference proteome</keyword>
<dbReference type="AlphaFoldDB" id="A0A286E2J8"/>
<organism evidence="6 7">
    <name type="scientific">Alysiella filiformis DSM 16848</name>
    <dbReference type="NCBI Taxonomy" id="1120981"/>
    <lineage>
        <taxon>Bacteria</taxon>
        <taxon>Pseudomonadati</taxon>
        <taxon>Pseudomonadota</taxon>
        <taxon>Betaproteobacteria</taxon>
        <taxon>Neisseriales</taxon>
        <taxon>Neisseriaceae</taxon>
        <taxon>Alysiella</taxon>
    </lineage>
</organism>
<evidence type="ECO:0000256" key="4">
    <source>
        <dbReference type="ARBA" id="ARBA00023136"/>
    </source>
</evidence>
<dbReference type="OrthoDB" id="9811701at2"/>
<dbReference type="Proteomes" id="UP000219669">
    <property type="component" value="Unassembled WGS sequence"/>
</dbReference>
<keyword evidence="3 5" id="KW-1133">Transmembrane helix</keyword>
<dbReference type="InterPro" id="IPR007300">
    <property type="entry name" value="CidB/LrgB"/>
</dbReference>
<feature type="transmembrane region" description="Helical" evidence="5">
    <location>
        <begin position="94"/>
        <end position="116"/>
    </location>
</feature>
<evidence type="ECO:0000313" key="7">
    <source>
        <dbReference type="Proteomes" id="UP000219669"/>
    </source>
</evidence>
<dbReference type="GO" id="GO:0016020">
    <property type="term" value="C:membrane"/>
    <property type="evidence" value="ECO:0007669"/>
    <property type="project" value="UniProtKB-SubCell"/>
</dbReference>
<dbReference type="PANTHER" id="PTHR30249">
    <property type="entry name" value="PUTATIVE SEROTONIN TRANSPORTER"/>
    <property type="match status" value="1"/>
</dbReference>
<evidence type="ECO:0000256" key="2">
    <source>
        <dbReference type="ARBA" id="ARBA00022692"/>
    </source>
</evidence>